<dbReference type="OrthoDB" id="3199634at2"/>
<dbReference type="Proteomes" id="UP000293345">
    <property type="component" value="Unassembled WGS sequence"/>
</dbReference>
<proteinExistence type="predicted"/>
<evidence type="ECO:0000313" key="2">
    <source>
        <dbReference type="Proteomes" id="UP000293345"/>
    </source>
</evidence>
<organism evidence="1 2">
    <name type="scientific">Senegalimassilia faecalis</name>
    <dbReference type="NCBI Taxonomy" id="2509433"/>
    <lineage>
        <taxon>Bacteria</taxon>
        <taxon>Bacillati</taxon>
        <taxon>Actinomycetota</taxon>
        <taxon>Coriobacteriia</taxon>
        <taxon>Coriobacteriales</taxon>
        <taxon>Coriobacteriaceae</taxon>
        <taxon>Senegalimassilia</taxon>
    </lineage>
</organism>
<dbReference type="AlphaFoldDB" id="A0A4Q2JZN3"/>
<protein>
    <submittedName>
        <fullName evidence="1">Uncharacterized protein</fullName>
    </submittedName>
</protein>
<dbReference type="EMBL" id="SDPW01000001">
    <property type="protein sequence ID" value="RXZ53450.1"/>
    <property type="molecule type" value="Genomic_DNA"/>
</dbReference>
<gene>
    <name evidence="1" type="ORF">ET524_02330</name>
</gene>
<comment type="caution">
    <text evidence="1">The sequence shown here is derived from an EMBL/GenBank/DDBJ whole genome shotgun (WGS) entry which is preliminary data.</text>
</comment>
<sequence>MGGEDEARGEAALGLTGADALEAALNRALGATFGADAALEASRRSQGFDEQQQRDADAARKLLREWRRHEERCDLRRCLVEGALGEWVRRNEARCVHRAYQQVGIVPSLQMDRRYKALRSMSSCDLLLKRVEQTIGAIEAKIASDSCERYAAVFNSAARALQQQLARVREVEVGQPCVPEGADADAGAGDAPVGGVAGAGDVDGAAAAGGAGAGAPGGLDDRLVGVFQDALGLPQVDVLGGVERESQQDLVANRIDVALAAVRACLDEWVYQAAQGVAGRRMPAFDVPAFGGVRCVRVVDVAQLTELLLQVKASYATYAKSVRQGGLFCAFGSDGEYGEAAPSAFSAFFRAVCSDPDEDEGDDDDCPEGIPDFVDEEAKRGGDDIARAIERMKTFNAQRYGGVLDDDPALPAEHFWYGVKKLSSFAEQAIQVDERAWDSYIDRVEYVVCEAAKPLSEAMDDEQIAQLEEALGALLADDNA</sequence>
<dbReference type="RefSeq" id="WP_129423155.1">
    <property type="nucleotide sequence ID" value="NZ_SDPW01000001.1"/>
</dbReference>
<name>A0A4Q2JZN3_9ACTN</name>
<keyword evidence="2" id="KW-1185">Reference proteome</keyword>
<accession>A0A4Q2JZN3</accession>
<evidence type="ECO:0000313" key="1">
    <source>
        <dbReference type="EMBL" id="RXZ53450.1"/>
    </source>
</evidence>
<reference evidence="1 2" key="1">
    <citation type="submission" date="2019-01" db="EMBL/GenBank/DDBJ databases">
        <title>Senegalimassilia sp. nov. KGMB04484 isolated human feces.</title>
        <authorList>
            <person name="Han K.-I."/>
            <person name="Kim J.-S."/>
            <person name="Lee K.C."/>
            <person name="Suh M.K."/>
            <person name="Eom M.K."/>
            <person name="Lee J.H."/>
            <person name="Park S.-H."/>
            <person name="Kang S.W."/>
            <person name="Park J.-E."/>
            <person name="Oh B.S."/>
            <person name="Yu S.Y."/>
            <person name="Choi S.-H."/>
            <person name="Lee D.H."/>
            <person name="Yoon H."/>
            <person name="Kim B.-Y."/>
            <person name="Lee J.H."/>
            <person name="Lee J.-S."/>
        </authorList>
    </citation>
    <scope>NUCLEOTIDE SEQUENCE [LARGE SCALE GENOMIC DNA]</scope>
    <source>
        <strain evidence="1 2">KGMB04484</strain>
    </source>
</reference>